<evidence type="ECO:0000313" key="2">
    <source>
        <dbReference type="Proteomes" id="UP000682111"/>
    </source>
</evidence>
<accession>A0A920BVK8</accession>
<dbReference type="SUPFAM" id="SSF103642">
    <property type="entry name" value="Sec-C motif"/>
    <property type="match status" value="1"/>
</dbReference>
<dbReference type="RefSeq" id="WP_212934361.1">
    <property type="nucleotide sequence ID" value="NZ_BORC01000010.1"/>
</dbReference>
<gene>
    <name evidence="1" type="primary">yccF</name>
    <name evidence="1" type="ORF">J27TS8_40310</name>
</gene>
<sequence length="368" mass="42751">MNTKVSRNEPCPCGSGKKYKKCCGLQKTVSITSIIEKEVMDLQVQLIQYATREYELEIDQDFDSVSDELMIEDEEEMEHYLFVHLVWFALFEHVDNGGTILQRFINEKSKMIQRSKVKEILQSWTEPRPIAGKLLSIDENYMTVQDTLTKESFSIKLLEPAESEQGSFVFGFLVPFANEWILFPTIFDLEGEEDGKDEQYLIERFEASEYENAIEFLSDEFLFIMNEMPFAAIEYGSKDFKWRTAFHKEVAELYERGMEKLEAPMIVVASGVILWYKYCEQGLRLTKRAETYAAAIHYLNMTANPLNKLTKKEVALQYGISPSTLSAAIKELEEDLQEEINKLRSMYFEDIVEVLEKNQVSDDKDIPF</sequence>
<proteinExistence type="predicted"/>
<dbReference type="EMBL" id="BORC01000010">
    <property type="protein sequence ID" value="GIN64038.1"/>
    <property type="molecule type" value="Genomic_DNA"/>
</dbReference>
<reference evidence="1" key="1">
    <citation type="submission" date="2021-03" db="EMBL/GenBank/DDBJ databases">
        <title>Antimicrobial resistance genes in bacteria isolated from Japanese honey, and their potential for conferring macrolide and lincosamide resistance in the American foulbrood pathogen Paenibacillus larvae.</title>
        <authorList>
            <person name="Okamoto M."/>
            <person name="Kumagai M."/>
            <person name="Kanamori H."/>
            <person name="Takamatsu D."/>
        </authorList>
    </citation>
    <scope>NUCLEOTIDE SEQUENCE</scope>
    <source>
        <strain evidence="1">J27TS8</strain>
    </source>
</reference>
<name>A0A920BVK8_9BACI</name>
<dbReference type="Proteomes" id="UP000682111">
    <property type="component" value="Unassembled WGS sequence"/>
</dbReference>
<evidence type="ECO:0000313" key="1">
    <source>
        <dbReference type="EMBL" id="GIN64038.1"/>
    </source>
</evidence>
<dbReference type="Gene3D" id="3.10.450.50">
    <property type="match status" value="1"/>
</dbReference>
<dbReference type="Pfam" id="PF02810">
    <property type="entry name" value="SEC-C"/>
    <property type="match status" value="1"/>
</dbReference>
<dbReference type="AlphaFoldDB" id="A0A920BVK8"/>
<keyword evidence="2" id="KW-1185">Reference proteome</keyword>
<comment type="caution">
    <text evidence="1">The sequence shown here is derived from an EMBL/GenBank/DDBJ whole genome shotgun (WGS) entry which is preliminary data.</text>
</comment>
<dbReference type="InterPro" id="IPR004027">
    <property type="entry name" value="SEC_C_motif"/>
</dbReference>
<protein>
    <submittedName>
        <fullName evidence="1">Uncharacterized protein</fullName>
    </submittedName>
</protein>
<organism evidence="1 2">
    <name type="scientific">Robertmurraya siralis</name>
    <dbReference type="NCBI Taxonomy" id="77777"/>
    <lineage>
        <taxon>Bacteria</taxon>
        <taxon>Bacillati</taxon>
        <taxon>Bacillota</taxon>
        <taxon>Bacilli</taxon>
        <taxon>Bacillales</taxon>
        <taxon>Bacillaceae</taxon>
        <taxon>Robertmurraya</taxon>
    </lineage>
</organism>